<dbReference type="GO" id="GO:0005886">
    <property type="term" value="C:plasma membrane"/>
    <property type="evidence" value="ECO:0007669"/>
    <property type="project" value="UniProtKB-SubCell"/>
</dbReference>
<dbReference type="GO" id="GO:0022857">
    <property type="term" value="F:transmembrane transporter activity"/>
    <property type="evidence" value="ECO:0007669"/>
    <property type="project" value="InterPro"/>
</dbReference>
<dbReference type="PANTHER" id="PTHR43124:SF3">
    <property type="entry name" value="CHLORAMPHENICOL EFFLUX PUMP RV0191"/>
    <property type="match status" value="1"/>
</dbReference>
<dbReference type="InterPro" id="IPR011701">
    <property type="entry name" value="MFS"/>
</dbReference>
<evidence type="ECO:0000256" key="6">
    <source>
        <dbReference type="ARBA" id="ARBA00023136"/>
    </source>
</evidence>
<feature type="transmembrane region" description="Helical" evidence="7">
    <location>
        <begin position="364"/>
        <end position="384"/>
    </location>
</feature>
<protein>
    <submittedName>
        <fullName evidence="9">Purine efflux pump PbuE</fullName>
    </submittedName>
</protein>
<evidence type="ECO:0000256" key="5">
    <source>
        <dbReference type="ARBA" id="ARBA00022989"/>
    </source>
</evidence>
<evidence type="ECO:0000313" key="10">
    <source>
        <dbReference type="Proteomes" id="UP000255234"/>
    </source>
</evidence>
<keyword evidence="5 7" id="KW-1133">Transmembrane helix</keyword>
<feature type="transmembrane region" description="Helical" evidence="7">
    <location>
        <begin position="101"/>
        <end position="122"/>
    </location>
</feature>
<sequence>MAQKTYNTMAVLSLILLSFILGTSEFIIVGILPDIANDINCSLTMAGNLISVFAFAYAIGTPFITAAVSAYNRYYVLLILAICFILGNFLCALASNYYILVLARIITAIISGTILSISMTFASEIATVQYQPKVISWIFAGFSIASVFGVPIGTIICQIFSWQMTFILLSVVSICILLMLWHYLPNVGSGQKTNLCNQFILLKSMRINYGMLIVICGAAGSYVFYTYLTPILQQYIQIPISMTSLVLSLFGISTIISNLLSGRIASLGGMKKMPMVYFLQALCLLALIFTSYHLVLGLINILLMGVIMYLQNSPAQLHFLKTATREKPEAITLASALNPVSFNTGIAIGSACGGIIINFVPMSFVGLGGAVFAIIAMIINLRLLKNMTKFNKRG</sequence>
<organism evidence="9 10">
    <name type="scientific">Megamonas hypermegale</name>
    <dbReference type="NCBI Taxonomy" id="158847"/>
    <lineage>
        <taxon>Bacteria</taxon>
        <taxon>Bacillati</taxon>
        <taxon>Bacillota</taxon>
        <taxon>Negativicutes</taxon>
        <taxon>Selenomonadales</taxon>
        <taxon>Selenomonadaceae</taxon>
        <taxon>Megamonas</taxon>
    </lineage>
</organism>
<gene>
    <name evidence="9" type="primary">pbuE_1</name>
    <name evidence="9" type="ORF">NCTC10571_00631</name>
</gene>
<dbReference type="SUPFAM" id="SSF103473">
    <property type="entry name" value="MFS general substrate transporter"/>
    <property type="match status" value="1"/>
</dbReference>
<dbReference type="Gene3D" id="1.20.1250.20">
    <property type="entry name" value="MFS general substrate transporter like domains"/>
    <property type="match status" value="2"/>
</dbReference>
<dbReference type="Proteomes" id="UP000255234">
    <property type="component" value="Unassembled WGS sequence"/>
</dbReference>
<dbReference type="PANTHER" id="PTHR43124">
    <property type="entry name" value="PURINE EFFLUX PUMP PBUE"/>
    <property type="match status" value="1"/>
</dbReference>
<feature type="domain" description="Major facilitator superfamily (MFS) profile" evidence="8">
    <location>
        <begin position="10"/>
        <end position="388"/>
    </location>
</feature>
<dbReference type="CDD" id="cd17324">
    <property type="entry name" value="MFS_NepI_like"/>
    <property type="match status" value="1"/>
</dbReference>
<evidence type="ECO:0000256" key="3">
    <source>
        <dbReference type="ARBA" id="ARBA00022475"/>
    </source>
</evidence>
<proteinExistence type="predicted"/>
<dbReference type="InterPro" id="IPR036259">
    <property type="entry name" value="MFS_trans_sf"/>
</dbReference>
<feature type="transmembrane region" description="Helical" evidence="7">
    <location>
        <begin position="50"/>
        <end position="68"/>
    </location>
</feature>
<evidence type="ECO:0000313" key="9">
    <source>
        <dbReference type="EMBL" id="STY70493.1"/>
    </source>
</evidence>
<feature type="transmembrane region" description="Helical" evidence="7">
    <location>
        <begin position="240"/>
        <end position="260"/>
    </location>
</feature>
<keyword evidence="6 7" id="KW-0472">Membrane</keyword>
<dbReference type="Pfam" id="PF07690">
    <property type="entry name" value="MFS_1"/>
    <property type="match status" value="1"/>
</dbReference>
<name>A0A378NQ08_9FIRM</name>
<comment type="subcellular location">
    <subcellularLocation>
        <location evidence="1">Cell membrane</location>
        <topology evidence="1">Multi-pass membrane protein</topology>
    </subcellularLocation>
</comment>
<feature type="transmembrane region" description="Helical" evidence="7">
    <location>
        <begin position="207"/>
        <end position="228"/>
    </location>
</feature>
<dbReference type="InterPro" id="IPR020846">
    <property type="entry name" value="MFS_dom"/>
</dbReference>
<feature type="transmembrane region" description="Helical" evidence="7">
    <location>
        <begin position="162"/>
        <end position="184"/>
    </location>
</feature>
<keyword evidence="3" id="KW-1003">Cell membrane</keyword>
<evidence type="ECO:0000256" key="2">
    <source>
        <dbReference type="ARBA" id="ARBA00022448"/>
    </source>
</evidence>
<evidence type="ECO:0000256" key="1">
    <source>
        <dbReference type="ARBA" id="ARBA00004651"/>
    </source>
</evidence>
<feature type="transmembrane region" description="Helical" evidence="7">
    <location>
        <begin position="75"/>
        <end position="95"/>
    </location>
</feature>
<keyword evidence="2" id="KW-0813">Transport</keyword>
<dbReference type="AlphaFoldDB" id="A0A378NQ08"/>
<reference evidence="9 10" key="1">
    <citation type="submission" date="2018-06" db="EMBL/GenBank/DDBJ databases">
        <authorList>
            <consortium name="Pathogen Informatics"/>
            <person name="Doyle S."/>
        </authorList>
    </citation>
    <scope>NUCLEOTIDE SEQUENCE [LARGE SCALE GENOMIC DNA]</scope>
    <source>
        <strain evidence="9 10">NCTC10571</strain>
    </source>
</reference>
<evidence type="ECO:0000259" key="8">
    <source>
        <dbReference type="PROSITE" id="PS50850"/>
    </source>
</evidence>
<feature type="transmembrane region" description="Helical" evidence="7">
    <location>
        <begin position="281"/>
        <end position="310"/>
    </location>
</feature>
<evidence type="ECO:0000256" key="4">
    <source>
        <dbReference type="ARBA" id="ARBA00022692"/>
    </source>
</evidence>
<dbReference type="EMBL" id="UGPP01000001">
    <property type="protein sequence ID" value="STY70493.1"/>
    <property type="molecule type" value="Genomic_DNA"/>
</dbReference>
<feature type="transmembrane region" description="Helical" evidence="7">
    <location>
        <begin position="134"/>
        <end position="156"/>
    </location>
</feature>
<evidence type="ECO:0000256" key="7">
    <source>
        <dbReference type="SAM" id="Phobius"/>
    </source>
</evidence>
<dbReference type="PROSITE" id="PS50850">
    <property type="entry name" value="MFS"/>
    <property type="match status" value="1"/>
</dbReference>
<accession>A0A378NQ08</accession>
<dbReference type="RefSeq" id="WP_115151103.1">
    <property type="nucleotide sequence ID" value="NZ_UGPP01000001.1"/>
</dbReference>
<dbReference type="InterPro" id="IPR050189">
    <property type="entry name" value="MFS_Efflux_Transporters"/>
</dbReference>
<keyword evidence="4 7" id="KW-0812">Transmembrane</keyword>